<accession>A0A7W4YJG6</accession>
<gene>
    <name evidence="4" type="ORF">FHX33_003178</name>
</gene>
<dbReference type="InterPro" id="IPR000683">
    <property type="entry name" value="Gfo/Idh/MocA-like_OxRdtase_N"/>
</dbReference>
<dbReference type="EMBL" id="JACHVP010000003">
    <property type="protein sequence ID" value="MBB2968408.1"/>
    <property type="molecule type" value="Genomic_DNA"/>
</dbReference>
<dbReference type="Gene3D" id="3.40.50.720">
    <property type="entry name" value="NAD(P)-binding Rossmann-like Domain"/>
    <property type="match status" value="1"/>
</dbReference>
<dbReference type="GO" id="GO:0000166">
    <property type="term" value="F:nucleotide binding"/>
    <property type="evidence" value="ECO:0007669"/>
    <property type="project" value="InterPro"/>
</dbReference>
<dbReference type="AlphaFoldDB" id="A0A7W4YJG6"/>
<feature type="domain" description="Gfo/Idh/MocA-like oxidoreductase N-terminal" evidence="2">
    <location>
        <begin position="48"/>
        <end position="133"/>
    </location>
</feature>
<keyword evidence="5" id="KW-1185">Reference proteome</keyword>
<reference evidence="4 5" key="1">
    <citation type="submission" date="2020-08" db="EMBL/GenBank/DDBJ databases">
        <title>Sequencing the genomes of 1000 actinobacteria strains.</title>
        <authorList>
            <person name="Klenk H.-P."/>
        </authorList>
    </citation>
    <scope>NUCLEOTIDE SEQUENCE [LARGE SCALE GENOMIC DNA]</scope>
    <source>
        <strain evidence="4 5">DSM 20146</strain>
    </source>
</reference>
<dbReference type="RefSeq" id="WP_021763748.1">
    <property type="nucleotide sequence ID" value="NZ_JACHVP010000003.1"/>
</dbReference>
<dbReference type="Pfam" id="PF01408">
    <property type="entry name" value="GFO_IDH_MocA"/>
    <property type="match status" value="1"/>
</dbReference>
<comment type="caution">
    <text evidence="4">The sequence shown here is derived from an EMBL/GenBank/DDBJ whole genome shotgun (WGS) entry which is preliminary data.</text>
</comment>
<evidence type="ECO:0000259" key="2">
    <source>
        <dbReference type="Pfam" id="PF01408"/>
    </source>
</evidence>
<proteinExistence type="predicted"/>
<dbReference type="PANTHER" id="PTHR42840">
    <property type="entry name" value="NAD(P)-BINDING ROSSMANN-FOLD SUPERFAMILY PROTEIN-RELATED"/>
    <property type="match status" value="1"/>
</dbReference>
<dbReference type="Pfam" id="PF22725">
    <property type="entry name" value="GFO_IDH_MocA_C3"/>
    <property type="match status" value="1"/>
</dbReference>
<dbReference type="SUPFAM" id="SSF51735">
    <property type="entry name" value="NAD(P)-binding Rossmann-fold domains"/>
    <property type="match status" value="1"/>
</dbReference>
<dbReference type="Gene3D" id="3.30.360.10">
    <property type="entry name" value="Dihydrodipicolinate Reductase, domain 2"/>
    <property type="match status" value="1"/>
</dbReference>
<evidence type="ECO:0000313" key="5">
    <source>
        <dbReference type="Proteomes" id="UP000538196"/>
    </source>
</evidence>
<dbReference type="SUPFAM" id="SSF55347">
    <property type="entry name" value="Glyceraldehyde-3-phosphate dehydrogenase-like, C-terminal domain"/>
    <property type="match status" value="1"/>
</dbReference>
<organism evidence="4 5">
    <name type="scientific">Leifsonia aquatica</name>
    <name type="common">Corynebacterium aquaticum</name>
    <dbReference type="NCBI Taxonomy" id="144185"/>
    <lineage>
        <taxon>Bacteria</taxon>
        <taxon>Bacillati</taxon>
        <taxon>Actinomycetota</taxon>
        <taxon>Actinomycetes</taxon>
        <taxon>Micrococcales</taxon>
        <taxon>Microbacteriaceae</taxon>
        <taxon>Leifsonia</taxon>
    </lineage>
</organism>
<evidence type="ECO:0000256" key="1">
    <source>
        <dbReference type="ARBA" id="ARBA00023027"/>
    </source>
</evidence>
<dbReference type="InterPro" id="IPR055170">
    <property type="entry name" value="GFO_IDH_MocA-like_dom"/>
</dbReference>
<feature type="domain" description="GFO/IDH/MocA-like oxidoreductase" evidence="3">
    <location>
        <begin position="146"/>
        <end position="283"/>
    </location>
</feature>
<keyword evidence="1" id="KW-0520">NAD</keyword>
<dbReference type="InterPro" id="IPR036291">
    <property type="entry name" value="NAD(P)-bd_dom_sf"/>
</dbReference>
<evidence type="ECO:0000259" key="3">
    <source>
        <dbReference type="Pfam" id="PF22725"/>
    </source>
</evidence>
<name>A0A7W4YJG6_LEIAQ</name>
<protein>
    <submittedName>
        <fullName evidence="4">Putative dehydrogenase</fullName>
    </submittedName>
</protein>
<dbReference type="Proteomes" id="UP000538196">
    <property type="component" value="Unassembled WGS sequence"/>
</dbReference>
<evidence type="ECO:0000313" key="4">
    <source>
        <dbReference type="EMBL" id="MBB2968408.1"/>
    </source>
</evidence>
<dbReference type="PANTHER" id="PTHR42840:SF8">
    <property type="entry name" value="OXIDOREDUCTASE"/>
    <property type="match status" value="1"/>
</dbReference>
<sequence length="386" mass="42939">MSSIGIIMNGVSGRMGYRQHLVRSILAIREQGGVLLSDGTRVQVEPLLVGRSEQKLAELAKRHDIPDYTTDLDAALADDRWQIYADFLVTKARSTAIRKAIAAGKAIYTEKPTAESFEEALELARLADEAGIKNGVVHDKLYLPGMRKLKRLIDSGFFGRILSVRGEFGYWVFEGDWQAAQRPSWNYRAEDGGGIVVDMFPHWSYVLENLFGRVESVYAHAVTEIPQRVDEQGRSYAATADDAAYAIFQLAGGVTAQLNSSWTTRVNRDELVEFQVDGTHGSAVVGLFGCKIQPRNATPKPVWNPDLADAHDYDGDWIESPANDVFENGFKTQWEEFLRHVLEDGPNALDFLAGARGVQLAEEGLRSSREGRRIDLAEVRLPEVAR</sequence>